<organism evidence="1">
    <name type="scientific">Aeromonas caviae</name>
    <name type="common">Aeromonas punctata</name>
    <dbReference type="NCBI Taxonomy" id="648"/>
    <lineage>
        <taxon>Bacteria</taxon>
        <taxon>Pseudomonadati</taxon>
        <taxon>Pseudomonadota</taxon>
        <taxon>Gammaproteobacteria</taxon>
        <taxon>Aeromonadales</taxon>
        <taxon>Aeromonadaceae</taxon>
        <taxon>Aeromonas</taxon>
    </lineage>
</organism>
<dbReference type="AlphaFoldDB" id="A0A1L0FDW3"/>
<accession>A0A1L0FDW3</accession>
<reference evidence="1" key="2">
    <citation type="submission" date="2016-11" db="EMBL/GenBank/DDBJ databases">
        <authorList>
            <person name="Jaros S."/>
            <person name="Januszkiewicz K."/>
            <person name="Wedrychowicz H."/>
        </authorList>
    </citation>
    <scope>NUCLEOTIDE SEQUENCE</scope>
    <source>
        <strain evidence="1">9716_6_18</strain>
        <plasmid evidence="1">9716_6_18</plasmid>
    </source>
</reference>
<dbReference type="EMBL" id="LT635662">
    <property type="protein sequence ID" value="SGZ37798.1"/>
    <property type="molecule type" value="Genomic_DNA"/>
</dbReference>
<reference evidence="1" key="1">
    <citation type="submission" date="2016-11" db="EMBL/GenBank/DDBJ databases">
        <title>Aeromonas genus plasmids.</title>
        <authorList>
            <person name="Klemm E.J."/>
            <person name="Page A.J."/>
        </authorList>
    </citation>
    <scope>NUCLEOTIDE SEQUENCE [LARGE SCALE GENOMIC DNA]</scope>
    <source>
        <strain evidence="1">9716_6_18</strain>
        <plasmid evidence="1">9716_6_18</plasmid>
    </source>
</reference>
<name>A0A1L0FDW3_AERCA</name>
<keyword evidence="1" id="KW-0614">Plasmid</keyword>
<proteinExistence type="predicted"/>
<sequence>MIAVSISLVITSPGANDSTPEVYFHEKANESISVVVWSGFPLSTTGGAFSRPARAGSTM</sequence>
<evidence type="ECO:0000313" key="1">
    <source>
        <dbReference type="EMBL" id="SGZ37798.1"/>
    </source>
</evidence>
<geneLocation type="plasmid" evidence="1">
    <name>9716_6_18</name>
</geneLocation>
<protein>
    <submittedName>
        <fullName evidence="1">Uncharacterized protein</fullName>
    </submittedName>
</protein>